<name>A0A0E3B563_LEPBO</name>
<dbReference type="Proteomes" id="UP000058857">
    <property type="component" value="Chromosome 1"/>
</dbReference>
<gene>
    <name evidence="1" type="ORF">LBBP_00604</name>
</gene>
<accession>A0A0E3B563</accession>
<dbReference type="PATRIC" id="fig|280505.15.peg.591"/>
<dbReference type="EMBL" id="CP012029">
    <property type="protein sequence ID" value="ALO24950.1"/>
    <property type="molecule type" value="Genomic_DNA"/>
</dbReference>
<sequence length="59" mass="6657">MSEIVKRNIPVFPHNTIGKNEYLLSEDFGNYPNPVLECSIEKSGCLLIETDFGLCLKIL</sequence>
<dbReference type="GeneID" id="61173612"/>
<organism evidence="1">
    <name type="scientific">Leptospira borgpetersenii serovar Ballum</name>
    <dbReference type="NCBI Taxonomy" id="280505"/>
    <lineage>
        <taxon>Bacteria</taxon>
        <taxon>Pseudomonadati</taxon>
        <taxon>Spirochaetota</taxon>
        <taxon>Spirochaetia</taxon>
        <taxon>Leptospirales</taxon>
        <taxon>Leptospiraceae</taxon>
        <taxon>Leptospira</taxon>
    </lineage>
</organism>
<proteinExistence type="predicted"/>
<protein>
    <submittedName>
        <fullName evidence="1">Uncharacterized protein</fullName>
    </submittedName>
</protein>
<reference evidence="1 2" key="1">
    <citation type="journal article" date="2015" name="PLoS Negl. Trop. Dis.">
        <title>Distribution of Plasmids in Distinct Leptospira Pathogenic Species.</title>
        <authorList>
            <person name="Wang Y."/>
            <person name="Zhuang X."/>
            <person name="Zhong Y."/>
            <person name="Zhang C."/>
            <person name="Zhang Y."/>
            <person name="Zeng L."/>
            <person name="Zhu Y."/>
            <person name="He P."/>
            <person name="Dong K."/>
            <person name="Pal U."/>
            <person name="Guo X."/>
            <person name="Qin J."/>
        </authorList>
    </citation>
    <scope>NUCLEOTIDE SEQUENCE [LARGE SCALE GENOMIC DNA]</scope>
    <source>
        <strain evidence="1 2">56604</strain>
    </source>
</reference>
<evidence type="ECO:0000313" key="2">
    <source>
        <dbReference type="Proteomes" id="UP000058857"/>
    </source>
</evidence>
<dbReference type="AlphaFoldDB" id="A0A0E3B563"/>
<dbReference type="RefSeq" id="WP_002724268.1">
    <property type="nucleotide sequence ID" value="NZ_CP012029.1"/>
</dbReference>
<evidence type="ECO:0000313" key="1">
    <source>
        <dbReference type="EMBL" id="ALO24950.1"/>
    </source>
</evidence>